<protein>
    <submittedName>
        <fullName evidence="2">Uncharacterized protein</fullName>
    </submittedName>
</protein>
<proteinExistence type="predicted"/>
<evidence type="ECO:0000313" key="2">
    <source>
        <dbReference type="EMBL" id="TFK39516.1"/>
    </source>
</evidence>
<organism evidence="2 3">
    <name type="scientific">Crucibulum laeve</name>
    <dbReference type="NCBI Taxonomy" id="68775"/>
    <lineage>
        <taxon>Eukaryota</taxon>
        <taxon>Fungi</taxon>
        <taxon>Dikarya</taxon>
        <taxon>Basidiomycota</taxon>
        <taxon>Agaricomycotina</taxon>
        <taxon>Agaricomycetes</taxon>
        <taxon>Agaricomycetidae</taxon>
        <taxon>Agaricales</taxon>
        <taxon>Agaricineae</taxon>
        <taxon>Nidulariaceae</taxon>
        <taxon>Crucibulum</taxon>
    </lineage>
</organism>
<dbReference type="OrthoDB" id="4584900at2759"/>
<gene>
    <name evidence="2" type="ORF">BDQ12DRAFT_705008</name>
</gene>
<dbReference type="EMBL" id="ML213599">
    <property type="protein sequence ID" value="TFK39516.1"/>
    <property type="molecule type" value="Genomic_DNA"/>
</dbReference>
<accession>A0A5C3M553</accession>
<keyword evidence="3" id="KW-1185">Reference proteome</keyword>
<feature type="signal peptide" evidence="1">
    <location>
        <begin position="1"/>
        <end position="23"/>
    </location>
</feature>
<dbReference type="AlphaFoldDB" id="A0A5C3M553"/>
<evidence type="ECO:0000256" key="1">
    <source>
        <dbReference type="SAM" id="SignalP"/>
    </source>
</evidence>
<evidence type="ECO:0000313" key="3">
    <source>
        <dbReference type="Proteomes" id="UP000308652"/>
    </source>
</evidence>
<feature type="chain" id="PRO_5023126834" evidence="1">
    <location>
        <begin position="24"/>
        <end position="287"/>
    </location>
</feature>
<dbReference type="STRING" id="68775.A0A5C3M553"/>
<keyword evidence="1" id="KW-0732">Signal</keyword>
<dbReference type="Proteomes" id="UP000308652">
    <property type="component" value="Unassembled WGS sequence"/>
</dbReference>
<reference evidence="2 3" key="1">
    <citation type="journal article" date="2019" name="Nat. Ecol. Evol.">
        <title>Megaphylogeny resolves global patterns of mushroom evolution.</title>
        <authorList>
            <person name="Varga T."/>
            <person name="Krizsan K."/>
            <person name="Foldi C."/>
            <person name="Dima B."/>
            <person name="Sanchez-Garcia M."/>
            <person name="Sanchez-Ramirez S."/>
            <person name="Szollosi G.J."/>
            <person name="Szarkandi J.G."/>
            <person name="Papp V."/>
            <person name="Albert L."/>
            <person name="Andreopoulos W."/>
            <person name="Angelini C."/>
            <person name="Antonin V."/>
            <person name="Barry K.W."/>
            <person name="Bougher N.L."/>
            <person name="Buchanan P."/>
            <person name="Buyck B."/>
            <person name="Bense V."/>
            <person name="Catcheside P."/>
            <person name="Chovatia M."/>
            <person name="Cooper J."/>
            <person name="Damon W."/>
            <person name="Desjardin D."/>
            <person name="Finy P."/>
            <person name="Geml J."/>
            <person name="Haridas S."/>
            <person name="Hughes K."/>
            <person name="Justo A."/>
            <person name="Karasinski D."/>
            <person name="Kautmanova I."/>
            <person name="Kiss B."/>
            <person name="Kocsube S."/>
            <person name="Kotiranta H."/>
            <person name="LaButti K.M."/>
            <person name="Lechner B.E."/>
            <person name="Liimatainen K."/>
            <person name="Lipzen A."/>
            <person name="Lukacs Z."/>
            <person name="Mihaltcheva S."/>
            <person name="Morgado L.N."/>
            <person name="Niskanen T."/>
            <person name="Noordeloos M.E."/>
            <person name="Ohm R.A."/>
            <person name="Ortiz-Santana B."/>
            <person name="Ovrebo C."/>
            <person name="Racz N."/>
            <person name="Riley R."/>
            <person name="Savchenko A."/>
            <person name="Shiryaev A."/>
            <person name="Soop K."/>
            <person name="Spirin V."/>
            <person name="Szebenyi C."/>
            <person name="Tomsovsky M."/>
            <person name="Tulloss R.E."/>
            <person name="Uehling J."/>
            <person name="Grigoriev I.V."/>
            <person name="Vagvolgyi C."/>
            <person name="Papp T."/>
            <person name="Martin F.M."/>
            <person name="Miettinen O."/>
            <person name="Hibbett D.S."/>
            <person name="Nagy L.G."/>
        </authorList>
    </citation>
    <scope>NUCLEOTIDE SEQUENCE [LARGE SCALE GENOMIC DNA]</scope>
    <source>
        <strain evidence="2 3">CBS 166.37</strain>
    </source>
</reference>
<sequence>MRSFLSFSLVATLLTSAGLGALAVPVDECAGMEYCASNFPTDVLVERSSLPSPTVKTARHAWTNAERLVRGLPLKPPTRRDSARRSGPSALPQVEKRGIIEITNTDNGQVIGYVSKNSFSKAQLRYQPAITDAVTVTFSANTGATSLTDARITLVDSDVGAGYPLLGLIQGRDDTNANIASRSFHYLYFGAVAVPGTAPNTPGAAVSNSYTGVTGSQRVAESDVWNIDLTTGSITPQWTNTDGSQPATDLFSQGTALYAGGDSAAFLSRYPSPLTHYTLKFIETTAP</sequence>
<name>A0A5C3M553_9AGAR</name>